<protein>
    <recommendedName>
        <fullName evidence="1">Integrase zinc-binding domain-containing protein</fullName>
    </recommendedName>
</protein>
<evidence type="ECO:0000313" key="2">
    <source>
        <dbReference type="EMBL" id="GBM06293.1"/>
    </source>
</evidence>
<dbReference type="OrthoDB" id="6766746at2759"/>
<dbReference type="Proteomes" id="UP000499080">
    <property type="component" value="Unassembled WGS sequence"/>
</dbReference>
<name>A0A4Y2CPL2_ARAVE</name>
<comment type="caution">
    <text evidence="2">The sequence shown here is derived from an EMBL/GenBank/DDBJ whole genome shotgun (WGS) entry which is preliminary data.</text>
</comment>
<reference evidence="2 3" key="1">
    <citation type="journal article" date="2019" name="Sci. Rep.">
        <title>Orb-weaving spider Araneus ventricosus genome elucidates the spidroin gene catalogue.</title>
        <authorList>
            <person name="Kono N."/>
            <person name="Nakamura H."/>
            <person name="Ohtoshi R."/>
            <person name="Moran D.A.P."/>
            <person name="Shinohara A."/>
            <person name="Yoshida Y."/>
            <person name="Fujiwara M."/>
            <person name="Mori M."/>
            <person name="Tomita M."/>
            <person name="Arakawa K."/>
        </authorList>
    </citation>
    <scope>NUCLEOTIDE SEQUENCE [LARGE SCALE GENOMIC DNA]</scope>
</reference>
<dbReference type="InterPro" id="IPR041588">
    <property type="entry name" value="Integrase_H2C2"/>
</dbReference>
<dbReference type="Gene3D" id="1.10.340.70">
    <property type="match status" value="1"/>
</dbReference>
<sequence>MNKYSTDIRVFNVLEITKCQENVKAVQQAWQEEFHNKNWPRTSFAVHTIDSEVCSRVMDGFQNRLTVVLVKEEVLRETHDRASGGHFGVVKTLHRTRKIFYWDQLRADVEKWCRQCQICRARRGPKTEDGKSVTGCTSAEESSDRTLRLPCDILFRRPGDTPSLPNET</sequence>
<accession>A0A4Y2CPL2</accession>
<keyword evidence="3" id="KW-1185">Reference proteome</keyword>
<dbReference type="PANTHER" id="PTHR47266">
    <property type="entry name" value="ENDONUCLEASE-RELATED"/>
    <property type="match status" value="1"/>
</dbReference>
<feature type="domain" description="Integrase zinc-binding" evidence="1">
    <location>
        <begin position="71"/>
        <end position="123"/>
    </location>
</feature>
<organism evidence="2 3">
    <name type="scientific">Araneus ventricosus</name>
    <name type="common">Orbweaver spider</name>
    <name type="synonym">Epeira ventricosa</name>
    <dbReference type="NCBI Taxonomy" id="182803"/>
    <lineage>
        <taxon>Eukaryota</taxon>
        <taxon>Metazoa</taxon>
        <taxon>Ecdysozoa</taxon>
        <taxon>Arthropoda</taxon>
        <taxon>Chelicerata</taxon>
        <taxon>Arachnida</taxon>
        <taxon>Araneae</taxon>
        <taxon>Araneomorphae</taxon>
        <taxon>Entelegynae</taxon>
        <taxon>Araneoidea</taxon>
        <taxon>Araneidae</taxon>
        <taxon>Araneus</taxon>
    </lineage>
</organism>
<evidence type="ECO:0000313" key="3">
    <source>
        <dbReference type="Proteomes" id="UP000499080"/>
    </source>
</evidence>
<evidence type="ECO:0000259" key="1">
    <source>
        <dbReference type="Pfam" id="PF17921"/>
    </source>
</evidence>
<dbReference type="AlphaFoldDB" id="A0A4Y2CPL2"/>
<dbReference type="EMBL" id="BGPR01000226">
    <property type="protein sequence ID" value="GBM06293.1"/>
    <property type="molecule type" value="Genomic_DNA"/>
</dbReference>
<dbReference type="Pfam" id="PF17921">
    <property type="entry name" value="Integrase_H2C2"/>
    <property type="match status" value="1"/>
</dbReference>
<gene>
    <name evidence="2" type="ORF">AVEN_208978_1</name>
</gene>
<dbReference type="FunFam" id="1.10.340.70:FF:000001">
    <property type="entry name" value="Retrovirus-related Pol polyprotein from transposon gypsy-like Protein"/>
    <property type="match status" value="1"/>
</dbReference>
<dbReference type="InterPro" id="IPR052160">
    <property type="entry name" value="Gypsy_RT_Integrase-like"/>
</dbReference>
<proteinExistence type="predicted"/>